<comment type="cofactor">
    <cofactor evidence="1">
        <name>Mg(2+)</name>
        <dbReference type="ChEBI" id="CHEBI:18420"/>
    </cofactor>
</comment>
<dbReference type="SUPFAM" id="SSF55811">
    <property type="entry name" value="Nudix"/>
    <property type="match status" value="1"/>
</dbReference>
<organism evidence="4 5">
    <name type="scientific">Hydrogenovibrio marinus</name>
    <dbReference type="NCBI Taxonomy" id="28885"/>
    <lineage>
        <taxon>Bacteria</taxon>
        <taxon>Pseudomonadati</taxon>
        <taxon>Pseudomonadota</taxon>
        <taxon>Gammaproteobacteria</taxon>
        <taxon>Thiotrichales</taxon>
        <taxon>Piscirickettsiaceae</taxon>
        <taxon>Hydrogenovibrio</taxon>
    </lineage>
</organism>
<dbReference type="Proteomes" id="UP000027341">
    <property type="component" value="Unassembled WGS sequence"/>
</dbReference>
<dbReference type="GO" id="GO:0006753">
    <property type="term" value="P:nucleoside phosphate metabolic process"/>
    <property type="evidence" value="ECO:0007669"/>
    <property type="project" value="TreeGrafter"/>
</dbReference>
<dbReference type="GO" id="GO:0005829">
    <property type="term" value="C:cytosol"/>
    <property type="evidence" value="ECO:0007669"/>
    <property type="project" value="TreeGrafter"/>
</dbReference>
<dbReference type="Gene3D" id="3.90.79.10">
    <property type="entry name" value="Nucleoside Triphosphate Pyrophosphohydrolase"/>
    <property type="match status" value="1"/>
</dbReference>
<protein>
    <submittedName>
        <fullName evidence="4">ADP-ribose diphosphatase</fullName>
    </submittedName>
</protein>
<dbReference type="GO" id="GO:0019144">
    <property type="term" value="F:ADP-sugar diphosphatase activity"/>
    <property type="evidence" value="ECO:0007669"/>
    <property type="project" value="TreeGrafter"/>
</dbReference>
<dbReference type="Pfam" id="PF00293">
    <property type="entry name" value="NUDIX"/>
    <property type="match status" value="1"/>
</dbReference>
<dbReference type="EMBL" id="JMIU01000001">
    <property type="protein sequence ID" value="KDN96663.1"/>
    <property type="molecule type" value="Genomic_DNA"/>
</dbReference>
<dbReference type="GO" id="GO:0019693">
    <property type="term" value="P:ribose phosphate metabolic process"/>
    <property type="evidence" value="ECO:0007669"/>
    <property type="project" value="TreeGrafter"/>
</dbReference>
<sequence>MKNENPSEQFPRILAKNETVKSRIFTVETMALQFANGVEVEYERLISSKNGAVLLVPVLEDKMVLIREYAAGVERYELGFPKGKIDAGEGWEQAAIRESQEEIGYFPQKVELLDSLTLAAGYMTHHTHIVLAEELTPQTAEGDEPEPLEVVYWPLEEWQGLLSHPEFSEGRAYAALMLLLNYKGII</sequence>
<proteinExistence type="predicted"/>
<dbReference type="RefSeq" id="WP_029907565.1">
    <property type="nucleotide sequence ID" value="NZ_AP020335.1"/>
</dbReference>
<dbReference type="PROSITE" id="PS51462">
    <property type="entry name" value="NUDIX"/>
    <property type="match status" value="1"/>
</dbReference>
<dbReference type="InterPro" id="IPR020084">
    <property type="entry name" value="NUDIX_hydrolase_CS"/>
</dbReference>
<dbReference type="PANTHER" id="PTHR11839">
    <property type="entry name" value="UDP/ADP-SUGAR PYROPHOSPHATASE"/>
    <property type="match status" value="1"/>
</dbReference>
<comment type="caution">
    <text evidence="4">The sequence shown here is derived from an EMBL/GenBank/DDBJ whole genome shotgun (WGS) entry which is preliminary data.</text>
</comment>
<evidence type="ECO:0000259" key="3">
    <source>
        <dbReference type="PROSITE" id="PS51462"/>
    </source>
</evidence>
<evidence type="ECO:0000256" key="2">
    <source>
        <dbReference type="ARBA" id="ARBA00022801"/>
    </source>
</evidence>
<dbReference type="STRING" id="28885.EI16_10455"/>
<reference evidence="4 5" key="1">
    <citation type="submission" date="2014-04" db="EMBL/GenBank/DDBJ databases">
        <title>Draft genome sequence of Hydrogenovibrio marinus MH-110, a model organism for aerobic H2 metabolism.</title>
        <authorList>
            <person name="Cha H.J."/>
            <person name="Jo B.H."/>
            <person name="Hwang B.H."/>
        </authorList>
    </citation>
    <scope>NUCLEOTIDE SEQUENCE [LARGE SCALE GENOMIC DNA]</scope>
    <source>
        <strain evidence="4 5">MH-110</strain>
    </source>
</reference>
<gene>
    <name evidence="4" type="ORF">EI16_10455</name>
</gene>
<evidence type="ECO:0000313" key="5">
    <source>
        <dbReference type="Proteomes" id="UP000027341"/>
    </source>
</evidence>
<dbReference type="AlphaFoldDB" id="A0A066ZS82"/>
<accession>A0A066ZS82</accession>
<dbReference type="InterPro" id="IPR015797">
    <property type="entry name" value="NUDIX_hydrolase-like_dom_sf"/>
</dbReference>
<dbReference type="NCBIfam" id="NF008736">
    <property type="entry name" value="PRK11762.1"/>
    <property type="match status" value="1"/>
</dbReference>
<evidence type="ECO:0000256" key="1">
    <source>
        <dbReference type="ARBA" id="ARBA00001946"/>
    </source>
</evidence>
<evidence type="ECO:0000313" key="4">
    <source>
        <dbReference type="EMBL" id="KDN96663.1"/>
    </source>
</evidence>
<feature type="domain" description="Nudix hydrolase" evidence="3">
    <location>
        <begin position="45"/>
        <end position="179"/>
    </location>
</feature>
<dbReference type="PROSITE" id="PS00893">
    <property type="entry name" value="NUDIX_BOX"/>
    <property type="match status" value="1"/>
</dbReference>
<keyword evidence="2" id="KW-0378">Hydrolase</keyword>
<name>A0A066ZS82_HYDMR</name>
<keyword evidence="5" id="KW-1185">Reference proteome</keyword>
<dbReference type="InterPro" id="IPR000086">
    <property type="entry name" value="NUDIX_hydrolase_dom"/>
</dbReference>
<dbReference type="PANTHER" id="PTHR11839:SF12">
    <property type="entry name" value="ADP COMPOUNDS HYDROLASE NUDE"/>
    <property type="match status" value="1"/>
</dbReference>